<dbReference type="AlphaFoldDB" id="A0A7K0K1E3"/>
<evidence type="ECO:0000313" key="2">
    <source>
        <dbReference type="EMBL" id="MST49239.1"/>
    </source>
</evidence>
<feature type="chain" id="PRO_5029702678" evidence="1">
    <location>
        <begin position="25"/>
        <end position="231"/>
    </location>
</feature>
<accession>A0A7K0K1E3</accession>
<evidence type="ECO:0000313" key="3">
    <source>
        <dbReference type="Proteomes" id="UP000442535"/>
    </source>
</evidence>
<reference evidence="2 3" key="1">
    <citation type="submission" date="2019-08" db="EMBL/GenBank/DDBJ databases">
        <title>In-depth cultivation of the pig gut microbiome towards novel bacterial diversity and tailored functional studies.</title>
        <authorList>
            <person name="Wylensek D."/>
            <person name="Hitch T.C.A."/>
            <person name="Clavel T."/>
        </authorList>
    </citation>
    <scope>NUCLEOTIDE SEQUENCE [LARGE SCALE GENOMIC DNA]</scope>
    <source>
        <strain evidence="2 3">RF-GAM-744-WT-7</strain>
    </source>
</reference>
<gene>
    <name evidence="2" type="ORF">FYJ63_03115</name>
</gene>
<sequence length="231" mass="25508">MKLRFYAVSCILAAGLSTAIPAQAVAYREVTDFLTGATLKIWNEGHCESFRIEETVPSDMDNRKIKLSYDIDTSCTVSKFTGRFENLPVTIYSNDITRSGDQCKTLYTEHYLKDPVGLVVSSLQMRSLMCWNGATSYFSAPRYAKAAAPLSWNHVAKQAYFTSIGDTYGRNARISAVADFKTDFVTCIGKTYSMSNSATSNPNGAYSAGFSHDLRGCIVDTVHAETSHYAR</sequence>
<organism evidence="2 3">
    <name type="scientific">Mobiluncus porci</name>
    <dbReference type="NCBI Taxonomy" id="2652278"/>
    <lineage>
        <taxon>Bacteria</taxon>
        <taxon>Bacillati</taxon>
        <taxon>Actinomycetota</taxon>
        <taxon>Actinomycetes</taxon>
        <taxon>Actinomycetales</taxon>
        <taxon>Actinomycetaceae</taxon>
        <taxon>Mobiluncus</taxon>
    </lineage>
</organism>
<proteinExistence type="predicted"/>
<keyword evidence="1" id="KW-0732">Signal</keyword>
<dbReference type="EMBL" id="VUMY01000004">
    <property type="protein sequence ID" value="MST49239.1"/>
    <property type="molecule type" value="Genomic_DNA"/>
</dbReference>
<name>A0A7K0K1E3_9ACTO</name>
<comment type="caution">
    <text evidence="2">The sequence shown here is derived from an EMBL/GenBank/DDBJ whole genome shotgun (WGS) entry which is preliminary data.</text>
</comment>
<keyword evidence="3" id="KW-1185">Reference proteome</keyword>
<feature type="signal peptide" evidence="1">
    <location>
        <begin position="1"/>
        <end position="24"/>
    </location>
</feature>
<evidence type="ECO:0000256" key="1">
    <source>
        <dbReference type="SAM" id="SignalP"/>
    </source>
</evidence>
<dbReference type="Proteomes" id="UP000442535">
    <property type="component" value="Unassembled WGS sequence"/>
</dbReference>
<protein>
    <submittedName>
        <fullName evidence="2">Uncharacterized protein</fullName>
    </submittedName>
</protein>
<dbReference type="RefSeq" id="WP_154543679.1">
    <property type="nucleotide sequence ID" value="NZ_VUMY01000004.1"/>
</dbReference>